<keyword evidence="6" id="KW-0134">Cell wall</keyword>
<evidence type="ECO:0000256" key="13">
    <source>
        <dbReference type="ARBA" id="ARBA00047928"/>
    </source>
</evidence>
<dbReference type="EMBL" id="JBJXBP010000003">
    <property type="protein sequence ID" value="KAL3838995.1"/>
    <property type="molecule type" value="Genomic_DNA"/>
</dbReference>
<feature type="signal peptide" evidence="15">
    <location>
        <begin position="1"/>
        <end position="21"/>
    </location>
</feature>
<evidence type="ECO:0000259" key="16">
    <source>
        <dbReference type="SMART" id="SM00856"/>
    </source>
</evidence>
<comment type="function">
    <text evidence="14">Acts in the modification of cell walls via demethylesterification of cell wall pectin.</text>
</comment>
<dbReference type="InterPro" id="IPR012334">
    <property type="entry name" value="Pectin_lyas_fold"/>
</dbReference>
<accession>A0ABD3TQJ1</accession>
<evidence type="ECO:0000256" key="6">
    <source>
        <dbReference type="ARBA" id="ARBA00022512"/>
    </source>
</evidence>
<keyword evidence="11" id="KW-0325">Glycoprotein</keyword>
<dbReference type="SMART" id="SM00856">
    <property type="entry name" value="PMEI"/>
    <property type="match status" value="1"/>
</dbReference>
<dbReference type="NCBIfam" id="TIGR01614">
    <property type="entry name" value="PME_inhib"/>
    <property type="match status" value="1"/>
</dbReference>
<comment type="catalytic activity">
    <reaction evidence="13">
        <text>[(1-&gt;4)-alpha-D-galacturonosyl methyl ester](n) + n H2O = [(1-&gt;4)-alpha-D-galacturonosyl](n) + n methanol + n H(+)</text>
        <dbReference type="Rhea" id="RHEA:22380"/>
        <dbReference type="Rhea" id="RHEA-COMP:14570"/>
        <dbReference type="Rhea" id="RHEA-COMP:14573"/>
        <dbReference type="ChEBI" id="CHEBI:15377"/>
        <dbReference type="ChEBI" id="CHEBI:15378"/>
        <dbReference type="ChEBI" id="CHEBI:17790"/>
        <dbReference type="ChEBI" id="CHEBI:140522"/>
        <dbReference type="ChEBI" id="CHEBI:140523"/>
        <dbReference type="EC" id="3.1.1.11"/>
    </reaction>
</comment>
<comment type="similarity">
    <text evidence="4">In the C-terminal section; belongs to the pectinesterase family.</text>
</comment>
<dbReference type="Gene3D" id="1.20.140.40">
    <property type="entry name" value="Invertase/pectin methylesterase inhibitor family protein"/>
    <property type="match status" value="1"/>
</dbReference>
<evidence type="ECO:0000256" key="10">
    <source>
        <dbReference type="ARBA" id="ARBA00023157"/>
    </source>
</evidence>
<protein>
    <recommendedName>
        <fullName evidence="5">pectinesterase</fullName>
        <ecNumber evidence="5">3.1.1.11</ecNumber>
    </recommendedName>
</protein>
<dbReference type="SUPFAM" id="SSF101148">
    <property type="entry name" value="Plant invertase/pectin methylesterase inhibitor"/>
    <property type="match status" value="1"/>
</dbReference>
<dbReference type="Pfam" id="PF04043">
    <property type="entry name" value="PMEI"/>
    <property type="match status" value="1"/>
</dbReference>
<evidence type="ECO:0000256" key="3">
    <source>
        <dbReference type="ARBA" id="ARBA00006027"/>
    </source>
</evidence>
<keyword evidence="9" id="KW-0063">Aspartyl esterase</keyword>
<sequence length="536" mass="59495">MAHLLPSTFLSLLLFFPLSSASSSHRRHDEDLIHEVCKASRDPSTCKSSLSKFNHLPPNASLTRVIDTAMWVSSENLNKSRFMVHDILNASSGNQNRTMAAKSCKQVLYYAYSRTNLARNALPQGKIKDARAWMSAALVYQYDCWSGLKKVNDTPLVVETMAFLNTSLMASTSNALGMLVNFDIFGENTKSWHPPKTERDGVWEIGSDRDKKVGGFPSGLKANITVCKSEDACDYKTVQGAVNAAPTKNIRGQGKWFVIHIKAGVYEETVRVPMKKKNVVFLGDGMGKTIITGSRNVGLQGLSTFKTATLGVLGDGFMASGLTIQNTAGPGAHQAVAFRSDSDLSILENCEFIGNQDTVYAHSLRQYYKSCRIHGNIDFIFGNSAAFFQDCHILITPRQVDPEKGEDNAVTAHARTDPAQSTGFVFQNCVINGTDEYMNLYHRKTKAHNNFLGRPWKEYSRTVFIGCTLEALISPDGWMAWDGEFALKTLYYGEFHNIGPGSDTSKRVNWSSCIPEDRVRSYSVQNFIQGDHWIPI</sequence>
<dbReference type="CDD" id="cd15798">
    <property type="entry name" value="PMEI-like_3"/>
    <property type="match status" value="1"/>
</dbReference>
<dbReference type="InterPro" id="IPR006501">
    <property type="entry name" value="Pectinesterase_inhib_dom"/>
</dbReference>
<keyword evidence="12" id="KW-0961">Cell wall biogenesis/degradation</keyword>
<evidence type="ECO:0000256" key="9">
    <source>
        <dbReference type="ARBA" id="ARBA00023085"/>
    </source>
</evidence>
<feature type="chain" id="PRO_5044827906" description="pectinesterase" evidence="15">
    <location>
        <begin position="22"/>
        <end position="536"/>
    </location>
</feature>
<evidence type="ECO:0000256" key="11">
    <source>
        <dbReference type="ARBA" id="ARBA00023180"/>
    </source>
</evidence>
<dbReference type="AlphaFoldDB" id="A0ABD3TQJ1"/>
<evidence type="ECO:0000256" key="15">
    <source>
        <dbReference type="SAM" id="SignalP"/>
    </source>
</evidence>
<evidence type="ECO:0000256" key="14">
    <source>
        <dbReference type="ARBA" id="ARBA00057335"/>
    </source>
</evidence>
<dbReference type="Pfam" id="PF01095">
    <property type="entry name" value="Pectinesterase"/>
    <property type="match status" value="1"/>
</dbReference>
<comment type="similarity">
    <text evidence="3">In the N-terminal section; belongs to the PMEI family.</text>
</comment>
<dbReference type="Gene3D" id="2.160.20.10">
    <property type="entry name" value="Single-stranded right-handed beta-helix, Pectin lyase-like"/>
    <property type="match status" value="1"/>
</dbReference>
<dbReference type="FunFam" id="1.20.140.40:FF:000021">
    <property type="entry name" value="Probable pectinesterase/pectinesterase inhibitor 51"/>
    <property type="match status" value="1"/>
</dbReference>
<proteinExistence type="inferred from homology"/>
<evidence type="ECO:0000256" key="8">
    <source>
        <dbReference type="ARBA" id="ARBA00022801"/>
    </source>
</evidence>
<feature type="domain" description="Pectinesterase inhibitor" evidence="16">
    <location>
        <begin position="28"/>
        <end position="178"/>
    </location>
</feature>
<name>A0ABD3TQJ1_9LAMI</name>
<keyword evidence="7" id="KW-0964">Secreted</keyword>
<evidence type="ECO:0000313" key="17">
    <source>
        <dbReference type="EMBL" id="KAL3838995.1"/>
    </source>
</evidence>
<comment type="pathway">
    <text evidence="2">Glycan metabolism; pectin degradation; 2-dehydro-3-deoxy-D-gluconate from pectin: step 1/5.</text>
</comment>
<comment type="caution">
    <text evidence="17">The sequence shown here is derived from an EMBL/GenBank/DDBJ whole genome shotgun (WGS) entry which is preliminary data.</text>
</comment>
<keyword evidence="15" id="KW-0732">Signal</keyword>
<evidence type="ECO:0000256" key="5">
    <source>
        <dbReference type="ARBA" id="ARBA00013229"/>
    </source>
</evidence>
<organism evidence="17 18">
    <name type="scientific">Penstemon smallii</name>
    <dbReference type="NCBI Taxonomy" id="265156"/>
    <lineage>
        <taxon>Eukaryota</taxon>
        <taxon>Viridiplantae</taxon>
        <taxon>Streptophyta</taxon>
        <taxon>Embryophyta</taxon>
        <taxon>Tracheophyta</taxon>
        <taxon>Spermatophyta</taxon>
        <taxon>Magnoliopsida</taxon>
        <taxon>eudicotyledons</taxon>
        <taxon>Gunneridae</taxon>
        <taxon>Pentapetalae</taxon>
        <taxon>asterids</taxon>
        <taxon>lamiids</taxon>
        <taxon>Lamiales</taxon>
        <taxon>Plantaginaceae</taxon>
        <taxon>Cheloneae</taxon>
        <taxon>Penstemon</taxon>
    </lineage>
</organism>
<dbReference type="EC" id="3.1.1.11" evidence="5"/>
<keyword evidence="8" id="KW-0378">Hydrolase</keyword>
<dbReference type="InterPro" id="IPR000070">
    <property type="entry name" value="Pectinesterase_cat"/>
</dbReference>
<dbReference type="InterPro" id="IPR035513">
    <property type="entry name" value="Invertase/methylesterase_inhib"/>
</dbReference>
<gene>
    <name evidence="17" type="ORF">ACJIZ3_023586</name>
</gene>
<dbReference type="SUPFAM" id="SSF51126">
    <property type="entry name" value="Pectin lyase-like"/>
    <property type="match status" value="1"/>
</dbReference>
<dbReference type="PANTHER" id="PTHR31707">
    <property type="entry name" value="PECTINESTERASE"/>
    <property type="match status" value="1"/>
</dbReference>
<evidence type="ECO:0000256" key="2">
    <source>
        <dbReference type="ARBA" id="ARBA00005184"/>
    </source>
</evidence>
<dbReference type="GO" id="GO:0030599">
    <property type="term" value="F:pectinesterase activity"/>
    <property type="evidence" value="ECO:0007669"/>
    <property type="project" value="UniProtKB-EC"/>
</dbReference>
<keyword evidence="10" id="KW-1015">Disulfide bond</keyword>
<dbReference type="Proteomes" id="UP001634393">
    <property type="component" value="Unassembled WGS sequence"/>
</dbReference>
<comment type="subcellular location">
    <subcellularLocation>
        <location evidence="1">Secreted</location>
        <location evidence="1">Cell wall</location>
    </subcellularLocation>
</comment>
<evidence type="ECO:0000256" key="7">
    <source>
        <dbReference type="ARBA" id="ARBA00022525"/>
    </source>
</evidence>
<evidence type="ECO:0000256" key="4">
    <source>
        <dbReference type="ARBA" id="ARBA00007786"/>
    </source>
</evidence>
<evidence type="ECO:0000256" key="12">
    <source>
        <dbReference type="ARBA" id="ARBA00023316"/>
    </source>
</evidence>
<dbReference type="GO" id="GO:0071555">
    <property type="term" value="P:cell wall organization"/>
    <property type="evidence" value="ECO:0007669"/>
    <property type="project" value="UniProtKB-KW"/>
</dbReference>
<dbReference type="InterPro" id="IPR011050">
    <property type="entry name" value="Pectin_lyase_fold/virulence"/>
</dbReference>
<evidence type="ECO:0000256" key="1">
    <source>
        <dbReference type="ARBA" id="ARBA00004191"/>
    </source>
</evidence>
<keyword evidence="18" id="KW-1185">Reference proteome</keyword>
<reference evidence="17 18" key="1">
    <citation type="submission" date="2024-12" db="EMBL/GenBank/DDBJ databases">
        <title>The unique morphological basis and parallel evolutionary history of personate flowers in Penstemon.</title>
        <authorList>
            <person name="Depatie T.H."/>
            <person name="Wessinger C.A."/>
        </authorList>
    </citation>
    <scope>NUCLEOTIDE SEQUENCE [LARGE SCALE GENOMIC DNA]</scope>
    <source>
        <strain evidence="17">WTNN_2</strain>
        <tissue evidence="17">Leaf</tissue>
    </source>
</reference>
<evidence type="ECO:0000313" key="18">
    <source>
        <dbReference type="Proteomes" id="UP001634393"/>
    </source>
</evidence>
<dbReference type="FunFam" id="2.160.20.10:FF:000029">
    <property type="entry name" value="Pectinesterase 4"/>
    <property type="match status" value="1"/>
</dbReference>